<evidence type="ECO:0000259" key="2">
    <source>
        <dbReference type="PROSITE" id="PS50102"/>
    </source>
</evidence>
<dbReference type="SMART" id="SM00360">
    <property type="entry name" value="RRM"/>
    <property type="match status" value="1"/>
</dbReference>
<accession>A0AAQ3K4K8</accession>
<dbReference type="PANTHER" id="PTHR32343:SF44">
    <property type="entry name" value="PROTEIN VIP1-LIKE"/>
    <property type="match status" value="1"/>
</dbReference>
<dbReference type="Pfam" id="PF00076">
    <property type="entry name" value="RRM_1"/>
    <property type="match status" value="1"/>
</dbReference>
<dbReference type="InterPro" id="IPR000504">
    <property type="entry name" value="RRM_dom"/>
</dbReference>
<evidence type="ECO:0000256" key="1">
    <source>
        <dbReference type="PROSITE-ProRule" id="PRU00176"/>
    </source>
</evidence>
<dbReference type="Proteomes" id="UP001327560">
    <property type="component" value="Chromosome 3"/>
</dbReference>
<gene>
    <name evidence="3" type="ORF">Cni_G10499</name>
</gene>
<reference evidence="3 4" key="1">
    <citation type="submission" date="2023-10" db="EMBL/GenBank/DDBJ databases">
        <title>Chromosome-scale genome assembly provides insights into flower coloration mechanisms of Canna indica.</title>
        <authorList>
            <person name="Li C."/>
        </authorList>
    </citation>
    <scope>NUCLEOTIDE SEQUENCE [LARGE SCALE GENOMIC DNA]</scope>
    <source>
        <tissue evidence="3">Flower</tissue>
    </source>
</reference>
<dbReference type="Gene3D" id="3.30.70.330">
    <property type="match status" value="1"/>
</dbReference>
<dbReference type="PROSITE" id="PS50102">
    <property type="entry name" value="RRM"/>
    <property type="match status" value="1"/>
</dbReference>
<dbReference type="GO" id="GO:0003723">
    <property type="term" value="F:RNA binding"/>
    <property type="evidence" value="ECO:0007669"/>
    <property type="project" value="UniProtKB-UniRule"/>
</dbReference>
<dbReference type="InterPro" id="IPR035979">
    <property type="entry name" value="RBD_domain_sf"/>
</dbReference>
<dbReference type="AlphaFoldDB" id="A0AAQ3K4K8"/>
<sequence>MFMGALDLAVFVSGISPNATETDLRVFFSYCGTVDGIILQRDEDKSGQSAEVTFRQPYAYETALLLNGADLCGRPICILPAVEELLIS</sequence>
<dbReference type="PANTHER" id="PTHR32343">
    <property type="entry name" value="SERINE/ARGININE-RICH SPLICING FACTOR"/>
    <property type="match status" value="1"/>
</dbReference>
<keyword evidence="1" id="KW-0694">RNA-binding</keyword>
<keyword evidence="4" id="KW-1185">Reference proteome</keyword>
<organism evidence="3 4">
    <name type="scientific">Canna indica</name>
    <name type="common">Indian-shot</name>
    <dbReference type="NCBI Taxonomy" id="4628"/>
    <lineage>
        <taxon>Eukaryota</taxon>
        <taxon>Viridiplantae</taxon>
        <taxon>Streptophyta</taxon>
        <taxon>Embryophyta</taxon>
        <taxon>Tracheophyta</taxon>
        <taxon>Spermatophyta</taxon>
        <taxon>Magnoliopsida</taxon>
        <taxon>Liliopsida</taxon>
        <taxon>Zingiberales</taxon>
        <taxon>Cannaceae</taxon>
        <taxon>Canna</taxon>
    </lineage>
</organism>
<evidence type="ECO:0000313" key="4">
    <source>
        <dbReference type="Proteomes" id="UP001327560"/>
    </source>
</evidence>
<dbReference type="InterPro" id="IPR012677">
    <property type="entry name" value="Nucleotide-bd_a/b_plait_sf"/>
</dbReference>
<evidence type="ECO:0000313" key="3">
    <source>
        <dbReference type="EMBL" id="WOL01782.1"/>
    </source>
</evidence>
<protein>
    <submittedName>
        <fullName evidence="3">Binding partner of ACD11 1-like</fullName>
    </submittedName>
</protein>
<dbReference type="SUPFAM" id="SSF54928">
    <property type="entry name" value="RNA-binding domain, RBD"/>
    <property type="match status" value="1"/>
</dbReference>
<feature type="domain" description="RRM" evidence="2">
    <location>
        <begin position="8"/>
        <end position="83"/>
    </location>
</feature>
<name>A0AAQ3K4K8_9LILI</name>
<proteinExistence type="predicted"/>
<dbReference type="EMBL" id="CP136892">
    <property type="protein sequence ID" value="WOL01782.1"/>
    <property type="molecule type" value="Genomic_DNA"/>
</dbReference>